<dbReference type="EMBL" id="JAGSMN010000779">
    <property type="protein sequence ID" value="MBR7676918.1"/>
    <property type="molecule type" value="Genomic_DNA"/>
</dbReference>
<dbReference type="Proteomes" id="UP000675554">
    <property type="component" value="Unassembled WGS sequence"/>
</dbReference>
<dbReference type="InterPro" id="IPR011527">
    <property type="entry name" value="ABC1_TM_dom"/>
</dbReference>
<keyword evidence="8" id="KW-0067">ATP-binding</keyword>
<evidence type="ECO:0000313" key="9">
    <source>
        <dbReference type="Proteomes" id="UP000675554"/>
    </source>
</evidence>
<sequence>MRRAARRHGLVADGTRFLLRRPRALWALAGWSVLEAGHTFTLGYGLARALDDGFLAARPAVGLAWLGVAGCGVLVGALGTGRVYRAVAALAEPLRDALVRRVVARGLSEAVGVGVGVGVGAGVGAPDTSAAEERPRPPRTGARSGTPSGETAVVSRLTHQVEIARDSFAGLVMVARSFLFTLVGALTGLLSLAPELLLVVLPPLLAGLVLFAVTLRPLARRQRAFLVADEGIADELGASVAGLRDVVACGAEEPVRRAALRRVEAERGAADALARWSVARALALGVGGRLPVVLLLVL</sequence>
<feature type="domain" description="ABC transmembrane type-1" evidence="7">
    <location>
        <begin position="153"/>
        <end position="298"/>
    </location>
</feature>
<feature type="transmembrane region" description="Helical" evidence="6">
    <location>
        <begin position="25"/>
        <end position="47"/>
    </location>
</feature>
<comment type="caution">
    <text evidence="8">The sequence shown here is derived from an EMBL/GenBank/DDBJ whole genome shotgun (WGS) entry which is preliminary data.</text>
</comment>
<keyword evidence="8" id="KW-0547">Nucleotide-binding</keyword>
<evidence type="ECO:0000256" key="4">
    <source>
        <dbReference type="ARBA" id="ARBA00023136"/>
    </source>
</evidence>
<evidence type="ECO:0000259" key="7">
    <source>
        <dbReference type="PROSITE" id="PS50929"/>
    </source>
</evidence>
<name>A0A8T4IZ77_9ACTN</name>
<dbReference type="PROSITE" id="PS50929">
    <property type="entry name" value="ABC_TM1F"/>
    <property type="match status" value="1"/>
</dbReference>
<dbReference type="GO" id="GO:0140359">
    <property type="term" value="F:ABC-type transporter activity"/>
    <property type="evidence" value="ECO:0007669"/>
    <property type="project" value="InterPro"/>
</dbReference>
<feature type="transmembrane region" description="Helical" evidence="6">
    <location>
        <begin position="196"/>
        <end position="215"/>
    </location>
</feature>
<keyword evidence="9" id="KW-1185">Reference proteome</keyword>
<feature type="non-terminal residue" evidence="8">
    <location>
        <position position="298"/>
    </location>
</feature>
<feature type="transmembrane region" description="Helical" evidence="6">
    <location>
        <begin position="168"/>
        <end position="190"/>
    </location>
</feature>
<proteinExistence type="predicted"/>
<dbReference type="AlphaFoldDB" id="A0A8T4IZ77"/>
<dbReference type="SUPFAM" id="SSF90123">
    <property type="entry name" value="ABC transporter transmembrane region"/>
    <property type="match status" value="1"/>
</dbReference>
<evidence type="ECO:0000256" key="5">
    <source>
        <dbReference type="SAM" id="MobiDB-lite"/>
    </source>
</evidence>
<gene>
    <name evidence="8" type="ORF">KDA82_28725</name>
</gene>
<organism evidence="8 9">
    <name type="scientific">Streptomyces daliensis</name>
    <dbReference type="NCBI Taxonomy" id="299421"/>
    <lineage>
        <taxon>Bacteria</taxon>
        <taxon>Bacillati</taxon>
        <taxon>Actinomycetota</taxon>
        <taxon>Actinomycetes</taxon>
        <taxon>Kitasatosporales</taxon>
        <taxon>Streptomycetaceae</taxon>
        <taxon>Streptomyces</taxon>
    </lineage>
</organism>
<feature type="region of interest" description="Disordered" evidence="5">
    <location>
        <begin position="126"/>
        <end position="150"/>
    </location>
</feature>
<comment type="subcellular location">
    <subcellularLocation>
        <location evidence="1">Cell membrane</location>
        <topology evidence="1">Multi-pass membrane protein</topology>
    </subcellularLocation>
</comment>
<dbReference type="Gene3D" id="1.20.1560.10">
    <property type="entry name" value="ABC transporter type 1, transmembrane domain"/>
    <property type="match status" value="1"/>
</dbReference>
<dbReference type="InterPro" id="IPR036640">
    <property type="entry name" value="ABC1_TM_sf"/>
</dbReference>
<accession>A0A8T4IZ77</accession>
<evidence type="ECO:0000256" key="1">
    <source>
        <dbReference type="ARBA" id="ARBA00004651"/>
    </source>
</evidence>
<evidence type="ECO:0000256" key="6">
    <source>
        <dbReference type="SAM" id="Phobius"/>
    </source>
</evidence>
<evidence type="ECO:0000256" key="2">
    <source>
        <dbReference type="ARBA" id="ARBA00022692"/>
    </source>
</evidence>
<protein>
    <submittedName>
        <fullName evidence="8">ABC transporter ATP-binding protein</fullName>
    </submittedName>
</protein>
<feature type="transmembrane region" description="Helical" evidence="6">
    <location>
        <begin position="59"/>
        <end position="78"/>
    </location>
</feature>
<reference evidence="8" key="1">
    <citation type="submission" date="2021-04" db="EMBL/GenBank/DDBJ databases">
        <title>Sequencing of actinobacteria type strains.</title>
        <authorList>
            <person name="Nguyen G.-S."/>
            <person name="Wentzel A."/>
        </authorList>
    </citation>
    <scope>NUCLEOTIDE SEQUENCE</scope>
    <source>
        <strain evidence="8">DSM 42095</strain>
    </source>
</reference>
<keyword evidence="3 6" id="KW-1133">Transmembrane helix</keyword>
<dbReference type="GO" id="GO:0005886">
    <property type="term" value="C:plasma membrane"/>
    <property type="evidence" value="ECO:0007669"/>
    <property type="project" value="UniProtKB-SubCell"/>
</dbReference>
<keyword evidence="4 6" id="KW-0472">Membrane</keyword>
<evidence type="ECO:0000313" key="8">
    <source>
        <dbReference type="EMBL" id="MBR7676918.1"/>
    </source>
</evidence>
<dbReference type="GO" id="GO:0005524">
    <property type="term" value="F:ATP binding"/>
    <property type="evidence" value="ECO:0007669"/>
    <property type="project" value="UniProtKB-KW"/>
</dbReference>
<evidence type="ECO:0000256" key="3">
    <source>
        <dbReference type="ARBA" id="ARBA00022989"/>
    </source>
</evidence>
<keyword evidence="2 6" id="KW-0812">Transmembrane</keyword>